<dbReference type="AlphaFoldDB" id="A0A085VU13"/>
<dbReference type="OrthoDB" id="9786494at2"/>
<evidence type="ECO:0000259" key="1">
    <source>
        <dbReference type="Pfam" id="PF05430"/>
    </source>
</evidence>
<dbReference type="Proteomes" id="UP000028725">
    <property type="component" value="Unassembled WGS sequence"/>
</dbReference>
<dbReference type="RefSeq" id="WP_044199867.1">
    <property type="nucleotide sequence ID" value="NZ_JMCB01000034.1"/>
</dbReference>
<dbReference type="InterPro" id="IPR029063">
    <property type="entry name" value="SAM-dependent_MTases_sf"/>
</dbReference>
<dbReference type="PANTHER" id="PTHR39963">
    <property type="entry name" value="SLL0983 PROTEIN"/>
    <property type="match status" value="1"/>
</dbReference>
<organism evidence="2 3">
    <name type="scientific">Hyalangium minutum</name>
    <dbReference type="NCBI Taxonomy" id="394096"/>
    <lineage>
        <taxon>Bacteria</taxon>
        <taxon>Pseudomonadati</taxon>
        <taxon>Myxococcota</taxon>
        <taxon>Myxococcia</taxon>
        <taxon>Myxococcales</taxon>
        <taxon>Cystobacterineae</taxon>
        <taxon>Archangiaceae</taxon>
        <taxon>Hyalangium</taxon>
    </lineage>
</organism>
<proteinExistence type="predicted"/>
<dbReference type="PATRIC" id="fig|394096.3.peg.8940"/>
<dbReference type="Gene3D" id="3.40.50.150">
    <property type="entry name" value="Vaccinia Virus protein VP39"/>
    <property type="match status" value="1"/>
</dbReference>
<name>A0A085VU13_9BACT</name>
<sequence length="284" mass="31249">MESDNPRDGDFELVTLRNGARAVRHLGHGEVMHPSIGPWQEALRLYVDQPRLAERLRQPGPPLVILDVGLGAATNAVAALTRARELGPERQRPLEVISLEVDLAPLRLALADPAGFPFLQPFREAAEALMRDGLWEEEGIRWRLHLGNAVSVLEGALPLADWIFFDPFSPASNPEMWTEAVLSRVRARSREDGEGALLMTYSAATPTRVTLLLAGFYVGAGVSTGTKGETTIASTRLEALEKPLGARWLERWRRSSSRAPHGAPLTPEMEERLLAHPQWRAVGG</sequence>
<gene>
    <name evidence="2" type="ORF">DB31_6223</name>
</gene>
<comment type="caution">
    <text evidence="2">The sequence shown here is derived from an EMBL/GenBank/DDBJ whole genome shotgun (WGS) entry which is preliminary data.</text>
</comment>
<evidence type="ECO:0000313" key="2">
    <source>
        <dbReference type="EMBL" id="KFE58926.1"/>
    </source>
</evidence>
<protein>
    <submittedName>
        <fullName evidence="2">tRNA-guanine transglycosylase</fullName>
    </submittedName>
</protein>
<evidence type="ECO:0000313" key="3">
    <source>
        <dbReference type="Proteomes" id="UP000028725"/>
    </source>
</evidence>
<dbReference type="STRING" id="394096.DB31_6223"/>
<dbReference type="PANTHER" id="PTHR39963:SF1">
    <property type="entry name" value="MNMC-LIKE METHYLTRANSFERASE DOMAIN-CONTAINING PROTEIN"/>
    <property type="match status" value="1"/>
</dbReference>
<keyword evidence="3" id="KW-1185">Reference proteome</keyword>
<dbReference type="SUPFAM" id="SSF53335">
    <property type="entry name" value="S-adenosyl-L-methionine-dependent methyltransferases"/>
    <property type="match status" value="1"/>
</dbReference>
<accession>A0A085VU13</accession>
<reference evidence="2 3" key="1">
    <citation type="submission" date="2014-04" db="EMBL/GenBank/DDBJ databases">
        <title>Genome assembly of Hyalangium minutum DSM 14724.</title>
        <authorList>
            <person name="Sharma G."/>
            <person name="Subramanian S."/>
        </authorList>
    </citation>
    <scope>NUCLEOTIDE SEQUENCE [LARGE SCALE GENOMIC DNA]</scope>
    <source>
        <strain evidence="2 3">DSM 14724</strain>
    </source>
</reference>
<dbReference type="InterPro" id="IPR008471">
    <property type="entry name" value="MnmC-like_methylTransf"/>
</dbReference>
<dbReference type="GO" id="GO:0016645">
    <property type="term" value="F:oxidoreductase activity, acting on the CH-NH group of donors"/>
    <property type="evidence" value="ECO:0007669"/>
    <property type="project" value="InterPro"/>
</dbReference>
<dbReference type="EMBL" id="JMCB01000034">
    <property type="protein sequence ID" value="KFE58926.1"/>
    <property type="molecule type" value="Genomic_DNA"/>
</dbReference>
<dbReference type="Pfam" id="PF05430">
    <property type="entry name" value="Methyltransf_30"/>
    <property type="match status" value="1"/>
</dbReference>
<feature type="domain" description="MnmC-like methyltransferase" evidence="1">
    <location>
        <begin position="136"/>
        <end position="234"/>
    </location>
</feature>